<evidence type="ECO:0000313" key="2">
    <source>
        <dbReference type="EMBL" id="MBB6470878.1"/>
    </source>
</evidence>
<accession>A0A7X0IBG1</accession>
<name>A0A7X0IBG1_9ACTN</name>
<evidence type="ECO:0008006" key="4">
    <source>
        <dbReference type="Google" id="ProtNLM"/>
    </source>
</evidence>
<evidence type="ECO:0000313" key="3">
    <source>
        <dbReference type="Proteomes" id="UP000555564"/>
    </source>
</evidence>
<evidence type="ECO:0000256" key="1">
    <source>
        <dbReference type="SAM" id="Phobius"/>
    </source>
</evidence>
<dbReference type="AlphaFoldDB" id="A0A7X0IBG1"/>
<organism evidence="2 3">
    <name type="scientific">Sphaerisporangium rubeum</name>
    <dbReference type="NCBI Taxonomy" id="321317"/>
    <lineage>
        <taxon>Bacteria</taxon>
        <taxon>Bacillati</taxon>
        <taxon>Actinomycetota</taxon>
        <taxon>Actinomycetes</taxon>
        <taxon>Streptosporangiales</taxon>
        <taxon>Streptosporangiaceae</taxon>
        <taxon>Sphaerisporangium</taxon>
    </lineage>
</organism>
<comment type="caution">
    <text evidence="2">The sequence shown here is derived from an EMBL/GenBank/DDBJ whole genome shotgun (WGS) entry which is preliminary data.</text>
</comment>
<reference evidence="2 3" key="1">
    <citation type="submission" date="2020-08" db="EMBL/GenBank/DDBJ databases">
        <title>Sequencing the genomes of 1000 actinobacteria strains.</title>
        <authorList>
            <person name="Klenk H.-P."/>
        </authorList>
    </citation>
    <scope>NUCLEOTIDE SEQUENCE [LARGE SCALE GENOMIC DNA]</scope>
    <source>
        <strain evidence="2 3">DSM 44936</strain>
    </source>
</reference>
<keyword evidence="1" id="KW-0472">Membrane</keyword>
<dbReference type="InterPro" id="IPR011044">
    <property type="entry name" value="Quino_amine_DH_bsu"/>
</dbReference>
<proteinExistence type="predicted"/>
<keyword evidence="1" id="KW-1133">Transmembrane helix</keyword>
<dbReference type="SUPFAM" id="SSF50969">
    <property type="entry name" value="YVTN repeat-like/Quinoprotein amine dehydrogenase"/>
    <property type="match status" value="1"/>
</dbReference>
<protein>
    <recommendedName>
        <fullName evidence="4">WD40 repeat domain-containing protein</fullName>
    </recommendedName>
</protein>
<gene>
    <name evidence="2" type="ORF">BJ992_000309</name>
</gene>
<feature type="transmembrane region" description="Helical" evidence="1">
    <location>
        <begin position="41"/>
        <end position="65"/>
    </location>
</feature>
<dbReference type="Proteomes" id="UP000555564">
    <property type="component" value="Unassembled WGS sequence"/>
</dbReference>
<keyword evidence="1" id="KW-0812">Transmembrane</keyword>
<keyword evidence="3" id="KW-1185">Reference proteome</keyword>
<sequence>MTLDPLLRETFKEWAEEARVPQDLADRALSGRTPRAARRRWVTVALAAAATAAVVAGGVLVPRLIGAAPGPAKQPAATYPAPTPVDTSVPMSPPAEVTAAELPASLDIRTDTGNSPPKNLIAAGRVAVSAYYLTAREKTGKGSDRAHDTWYVYNPGTGTYEWTDWSKVDVAPGLKYAAVLERDLPARRMGIVDLATRQVRWIDLSRPAVDVAWSPDGARILVTSFDKDPSIRERIRDNGRSAIIPPVKQLGYHIVDAATGQAVFRDRVENLANPFRTGSFRWNMDGTLISEPNRAADEPPPPGAAQPPERLYYDLDGRPHAAPERDFELFGGPGYSPDGKLYSGLFLDIAPGPLKTVTPQESERMRNASGKPHGPLTTVYDVATGRLVGWQEMLQLRAWADDGHLIGLQCLGTCKDEFDARLVVVTVDGSKAVPISGDILNSQRPGSWYPVLTPR</sequence>
<dbReference type="RefSeq" id="WP_184978179.1">
    <property type="nucleotide sequence ID" value="NZ_JACHIU010000001.1"/>
</dbReference>
<dbReference type="EMBL" id="JACHIU010000001">
    <property type="protein sequence ID" value="MBB6470878.1"/>
    <property type="molecule type" value="Genomic_DNA"/>
</dbReference>